<dbReference type="Gene3D" id="4.10.240.10">
    <property type="entry name" value="Zn(2)-C6 fungal-type DNA-binding domain"/>
    <property type="match status" value="1"/>
</dbReference>
<feature type="domain" description="Zn(2)-C6 fungal-type" evidence="3">
    <location>
        <begin position="10"/>
        <end position="38"/>
    </location>
</feature>
<dbReference type="SMART" id="SM00066">
    <property type="entry name" value="GAL4"/>
    <property type="match status" value="1"/>
</dbReference>
<accession>A0A9P8W8L1</accession>
<evidence type="ECO:0000259" key="3">
    <source>
        <dbReference type="PROSITE" id="PS50048"/>
    </source>
</evidence>
<comment type="caution">
    <text evidence="4">The sequence shown here is derived from an EMBL/GenBank/DDBJ whole genome shotgun (WGS) entry which is preliminary data.</text>
</comment>
<gene>
    <name evidence="4" type="ORF">B0T10DRAFT_315814</name>
</gene>
<dbReference type="CDD" id="cd00067">
    <property type="entry name" value="GAL4"/>
    <property type="match status" value="1"/>
</dbReference>
<name>A0A9P8W8L1_9HYPO</name>
<evidence type="ECO:0000313" key="5">
    <source>
        <dbReference type="Proteomes" id="UP000777438"/>
    </source>
</evidence>
<dbReference type="SUPFAM" id="SSF57701">
    <property type="entry name" value="Zn2/Cys6 DNA-binding domain"/>
    <property type="match status" value="1"/>
</dbReference>
<dbReference type="InterPro" id="IPR053175">
    <property type="entry name" value="DHMBA_Reg_Transcription_Factor"/>
</dbReference>
<proteinExistence type="predicted"/>
<feature type="compositionally biased region" description="Low complexity" evidence="2">
    <location>
        <begin position="127"/>
        <end position="139"/>
    </location>
</feature>
<evidence type="ECO:0000256" key="1">
    <source>
        <dbReference type="ARBA" id="ARBA00023242"/>
    </source>
</evidence>
<dbReference type="Proteomes" id="UP000777438">
    <property type="component" value="Unassembled WGS sequence"/>
</dbReference>
<dbReference type="OrthoDB" id="5280547at2759"/>
<keyword evidence="5" id="KW-1185">Reference proteome</keyword>
<dbReference type="GO" id="GO:0000981">
    <property type="term" value="F:DNA-binding transcription factor activity, RNA polymerase II-specific"/>
    <property type="evidence" value="ECO:0007669"/>
    <property type="project" value="InterPro"/>
</dbReference>
<dbReference type="AlphaFoldDB" id="A0A9P8W8L1"/>
<dbReference type="PROSITE" id="PS00463">
    <property type="entry name" value="ZN2_CY6_FUNGAL_1"/>
    <property type="match status" value="1"/>
</dbReference>
<dbReference type="PANTHER" id="PTHR38791:SF5">
    <property type="entry name" value="TRANSCRIPTION FACTOR DBAG-RELATED"/>
    <property type="match status" value="1"/>
</dbReference>
<organism evidence="4 5">
    <name type="scientific">Thelonectria olida</name>
    <dbReference type="NCBI Taxonomy" id="1576542"/>
    <lineage>
        <taxon>Eukaryota</taxon>
        <taxon>Fungi</taxon>
        <taxon>Dikarya</taxon>
        <taxon>Ascomycota</taxon>
        <taxon>Pezizomycotina</taxon>
        <taxon>Sordariomycetes</taxon>
        <taxon>Hypocreomycetidae</taxon>
        <taxon>Hypocreales</taxon>
        <taxon>Nectriaceae</taxon>
        <taxon>Thelonectria</taxon>
    </lineage>
</organism>
<feature type="compositionally biased region" description="Low complexity" evidence="2">
    <location>
        <begin position="78"/>
        <end position="112"/>
    </location>
</feature>
<dbReference type="PANTHER" id="PTHR38791">
    <property type="entry name" value="ZN(II)2CYS6 TRANSCRIPTION FACTOR (EUROFUNG)-RELATED-RELATED"/>
    <property type="match status" value="1"/>
</dbReference>
<dbReference type="GO" id="GO:0008270">
    <property type="term" value="F:zinc ion binding"/>
    <property type="evidence" value="ECO:0007669"/>
    <property type="project" value="InterPro"/>
</dbReference>
<dbReference type="InterPro" id="IPR001138">
    <property type="entry name" value="Zn2Cys6_DnaBD"/>
</dbReference>
<reference evidence="4 5" key="1">
    <citation type="journal article" date="2021" name="Nat. Commun.">
        <title>Genetic determinants of endophytism in the Arabidopsis root mycobiome.</title>
        <authorList>
            <person name="Mesny F."/>
            <person name="Miyauchi S."/>
            <person name="Thiergart T."/>
            <person name="Pickel B."/>
            <person name="Atanasova L."/>
            <person name="Karlsson M."/>
            <person name="Huettel B."/>
            <person name="Barry K.W."/>
            <person name="Haridas S."/>
            <person name="Chen C."/>
            <person name="Bauer D."/>
            <person name="Andreopoulos W."/>
            <person name="Pangilinan J."/>
            <person name="LaButti K."/>
            <person name="Riley R."/>
            <person name="Lipzen A."/>
            <person name="Clum A."/>
            <person name="Drula E."/>
            <person name="Henrissat B."/>
            <person name="Kohler A."/>
            <person name="Grigoriev I.V."/>
            <person name="Martin F.M."/>
            <person name="Hacquard S."/>
        </authorList>
    </citation>
    <scope>NUCLEOTIDE SEQUENCE [LARGE SCALE GENOMIC DNA]</scope>
    <source>
        <strain evidence="4 5">MPI-CAGE-CH-0241</strain>
    </source>
</reference>
<feature type="region of interest" description="Disordered" evidence="2">
    <location>
        <begin position="76"/>
        <end position="154"/>
    </location>
</feature>
<protein>
    <recommendedName>
        <fullName evidence="3">Zn(2)-C6 fungal-type domain-containing protein</fullName>
    </recommendedName>
</protein>
<evidence type="ECO:0000313" key="4">
    <source>
        <dbReference type="EMBL" id="KAH6890317.1"/>
    </source>
</evidence>
<sequence length="567" mass="62771">MVYCGKASQGCQNCRTRRIKCDKVKPECSQCIRVGKKCPGYRDQLSLMFRDESSKVIQKAHAQWGVDDVSPNTLQHQTSTQLLSSFSSSSTSSTSSASSTSSTTSWSTSPLSAIGHRTSPLTPPSPASSQPSSTAVVPATTDWPPRLPTPVDPSLEEQGVQFYVNRYLIGHPDEPRSAGDLTEAEWLWDPSLQDIMTAVGLASLSNLRGDKTLMTTARQKYVKALRQTGQLIQTSVVPDFEVTMRGVVMLAMFEVVKGTHKGIAQVHAHVMGGIAILRRWCPMPQAAFRGVRAMVQMCFSLFIPAHISQTAIPAPLVEWLEFSSSLLDPGDYPAHDLGLLVAQFCQLSAYVQTHVLIDGRPNTTLTLQKLIQLDAEFVKWEQGLEGIWLYQTIKAKHLPPAAIFDGEYHIYYDMWAARMWGHYRWARILVNQTIVEFVNTSPISSVSLISATELDHRLDIIRTIARDVLISTPSHWRHPHLEEKVSVEQTGGAGSGSAGLPVVLFQLKVATSAPGIPLRYWDWVYSVMGSMWSDLGMLHAKSMMEAMRAQRDSLQRAKADGILTHVK</sequence>
<dbReference type="EMBL" id="JAGPYM010000009">
    <property type="protein sequence ID" value="KAH6890317.1"/>
    <property type="molecule type" value="Genomic_DNA"/>
</dbReference>
<dbReference type="Pfam" id="PF00172">
    <property type="entry name" value="Zn_clus"/>
    <property type="match status" value="1"/>
</dbReference>
<keyword evidence="1" id="KW-0539">Nucleus</keyword>
<dbReference type="PROSITE" id="PS50048">
    <property type="entry name" value="ZN2_CY6_FUNGAL_2"/>
    <property type="match status" value="1"/>
</dbReference>
<evidence type="ECO:0000256" key="2">
    <source>
        <dbReference type="SAM" id="MobiDB-lite"/>
    </source>
</evidence>
<dbReference type="InterPro" id="IPR036864">
    <property type="entry name" value="Zn2-C6_fun-type_DNA-bd_sf"/>
</dbReference>